<dbReference type="EMBL" id="OU898280">
    <property type="protein sequence ID" value="CAG9834894.1"/>
    <property type="molecule type" value="Genomic_DNA"/>
</dbReference>
<evidence type="ECO:0000313" key="8">
    <source>
        <dbReference type="Proteomes" id="UP001153709"/>
    </source>
</evidence>
<dbReference type="PROSITE" id="PS50250">
    <property type="entry name" value="PCI"/>
    <property type="match status" value="1"/>
</dbReference>
<keyword evidence="1 4" id="KW-0963">Cytoplasm</keyword>
<evidence type="ECO:0000256" key="5">
    <source>
        <dbReference type="SAM" id="MobiDB-lite"/>
    </source>
</evidence>
<name>A0A9N9XD93_DIABA</name>
<accession>A0A9N9XD93</accession>
<keyword evidence="2 4" id="KW-0396">Initiation factor</keyword>
<feature type="domain" description="PCI" evidence="6">
    <location>
        <begin position="638"/>
        <end position="814"/>
    </location>
</feature>
<feature type="compositionally biased region" description="Basic residues" evidence="5">
    <location>
        <begin position="256"/>
        <end position="265"/>
    </location>
</feature>
<dbReference type="PANTHER" id="PTHR13937:SF0">
    <property type="entry name" value="EUKARYOTIC TRANSLATION INITIATION FACTOR 3 SUBUNIT C-RELATED"/>
    <property type="match status" value="1"/>
</dbReference>
<feature type="region of interest" description="Disordered" evidence="5">
    <location>
        <begin position="1"/>
        <end position="28"/>
    </location>
</feature>
<evidence type="ECO:0000256" key="4">
    <source>
        <dbReference type="HAMAP-Rule" id="MF_03002"/>
    </source>
</evidence>
<dbReference type="InterPro" id="IPR008905">
    <property type="entry name" value="EIF3C_N_dom"/>
</dbReference>
<dbReference type="GO" id="GO:0001732">
    <property type="term" value="P:formation of cytoplasmic translation initiation complex"/>
    <property type="evidence" value="ECO:0007669"/>
    <property type="project" value="UniProtKB-UniRule"/>
</dbReference>
<dbReference type="InterPro" id="IPR000717">
    <property type="entry name" value="PCI_dom"/>
</dbReference>
<dbReference type="GO" id="GO:0031369">
    <property type="term" value="F:translation initiation factor binding"/>
    <property type="evidence" value="ECO:0007669"/>
    <property type="project" value="InterPro"/>
</dbReference>
<protein>
    <recommendedName>
        <fullName evidence="4">Eukaryotic translation initiation factor 3 subunit C</fullName>
        <shortName evidence="4">eIF3c</shortName>
    </recommendedName>
    <alternativeName>
        <fullName evidence="4">Eukaryotic translation initiation factor 3 subunit 8</fullName>
    </alternativeName>
</protein>
<evidence type="ECO:0000313" key="7">
    <source>
        <dbReference type="EMBL" id="CAG9834894.1"/>
    </source>
</evidence>
<evidence type="ECO:0000256" key="1">
    <source>
        <dbReference type="ARBA" id="ARBA00022490"/>
    </source>
</evidence>
<dbReference type="Proteomes" id="UP001153709">
    <property type="component" value="Chromosome 5"/>
</dbReference>
<keyword evidence="3 4" id="KW-0648">Protein biosynthesis</keyword>
<evidence type="ECO:0000259" key="6">
    <source>
        <dbReference type="PROSITE" id="PS50250"/>
    </source>
</evidence>
<comment type="subunit">
    <text evidence="4">Component of the eukaryotic translation initiation factor 3 (eIF-3) complex.</text>
</comment>
<feature type="compositionally biased region" description="Acidic residues" evidence="5">
    <location>
        <begin position="198"/>
        <end position="210"/>
    </location>
</feature>
<feature type="region of interest" description="Disordered" evidence="5">
    <location>
        <begin position="148"/>
        <end position="277"/>
    </location>
</feature>
<comment type="similarity">
    <text evidence="4">Belongs to the eIF-3 subunit C family.</text>
</comment>
<dbReference type="Pfam" id="PF26569">
    <property type="entry name" value="EIF3CL_C"/>
    <property type="match status" value="1"/>
</dbReference>
<dbReference type="GO" id="GO:0016282">
    <property type="term" value="C:eukaryotic 43S preinitiation complex"/>
    <property type="evidence" value="ECO:0007669"/>
    <property type="project" value="UniProtKB-UniRule"/>
</dbReference>
<evidence type="ECO:0000256" key="2">
    <source>
        <dbReference type="ARBA" id="ARBA00022540"/>
    </source>
</evidence>
<dbReference type="Pfam" id="PF01399">
    <property type="entry name" value="PCI"/>
    <property type="match status" value="1"/>
</dbReference>
<feature type="compositionally biased region" description="Acidic residues" evidence="5">
    <location>
        <begin position="10"/>
        <end position="19"/>
    </location>
</feature>
<feature type="compositionally biased region" description="Basic and acidic residues" evidence="5">
    <location>
        <begin position="871"/>
        <end position="885"/>
    </location>
</feature>
<evidence type="ECO:0000256" key="3">
    <source>
        <dbReference type="ARBA" id="ARBA00022917"/>
    </source>
</evidence>
<dbReference type="GO" id="GO:0033290">
    <property type="term" value="C:eukaryotic 48S preinitiation complex"/>
    <property type="evidence" value="ECO:0007669"/>
    <property type="project" value="UniProtKB-UniRule"/>
</dbReference>
<dbReference type="InterPro" id="IPR036390">
    <property type="entry name" value="WH_DNA-bd_sf"/>
</dbReference>
<feature type="compositionally biased region" description="Basic and acidic residues" evidence="5">
    <location>
        <begin position="224"/>
        <end position="234"/>
    </location>
</feature>
<feature type="region of interest" description="Disordered" evidence="5">
    <location>
        <begin position="850"/>
        <end position="885"/>
    </location>
</feature>
<feature type="compositionally biased region" description="Acidic residues" evidence="5">
    <location>
        <begin position="160"/>
        <end position="179"/>
    </location>
</feature>
<comment type="function">
    <text evidence="4">Component of the eukaryotic translation initiation factor 3 (eIF-3) complex, which is involved in protein synthesis of a specialized repertoire of mRNAs and, together with other initiation factors, stimulates binding of mRNA and methionyl-tRNAi to the 40S ribosome. The eIF-3 complex specifically targets and initiates translation of a subset of mRNAs involved in cell proliferation.</text>
</comment>
<dbReference type="SUPFAM" id="SSF46785">
    <property type="entry name" value="Winged helix' DNA-binding domain"/>
    <property type="match status" value="1"/>
</dbReference>
<dbReference type="Pfam" id="PF05470">
    <property type="entry name" value="eIF-3c_N"/>
    <property type="match status" value="1"/>
</dbReference>
<dbReference type="GO" id="GO:0003723">
    <property type="term" value="F:RNA binding"/>
    <property type="evidence" value="ECO:0007669"/>
    <property type="project" value="InterPro"/>
</dbReference>
<comment type="subcellular location">
    <subcellularLocation>
        <location evidence="4">Cytoplasm</location>
    </subcellularLocation>
</comment>
<organism evidence="7 8">
    <name type="scientific">Diabrotica balteata</name>
    <name type="common">Banded cucumber beetle</name>
    <dbReference type="NCBI Taxonomy" id="107213"/>
    <lineage>
        <taxon>Eukaryota</taxon>
        <taxon>Metazoa</taxon>
        <taxon>Ecdysozoa</taxon>
        <taxon>Arthropoda</taxon>
        <taxon>Hexapoda</taxon>
        <taxon>Insecta</taxon>
        <taxon>Pterygota</taxon>
        <taxon>Neoptera</taxon>
        <taxon>Endopterygota</taxon>
        <taxon>Coleoptera</taxon>
        <taxon>Polyphaga</taxon>
        <taxon>Cucujiformia</taxon>
        <taxon>Chrysomeloidea</taxon>
        <taxon>Chrysomelidae</taxon>
        <taxon>Galerucinae</taxon>
        <taxon>Diabroticina</taxon>
        <taxon>Diabroticites</taxon>
        <taxon>Diabrotica</taxon>
    </lineage>
</organism>
<dbReference type="InterPro" id="IPR058999">
    <property type="entry name" value="EIF3CL_C"/>
</dbReference>
<dbReference type="SMART" id="SM00088">
    <property type="entry name" value="PINT"/>
    <property type="match status" value="1"/>
</dbReference>
<dbReference type="PANTHER" id="PTHR13937">
    <property type="entry name" value="EUKARYOTIC TRANSLATION INITATION FACTOR 3, SUBUNIT 8 EIF3S8 -RELATED"/>
    <property type="match status" value="1"/>
</dbReference>
<gene>
    <name evidence="7" type="ORF">DIABBA_LOCUS8149</name>
</gene>
<proteinExistence type="inferred from homology"/>
<dbReference type="GO" id="GO:0003743">
    <property type="term" value="F:translation initiation factor activity"/>
    <property type="evidence" value="ECO:0007669"/>
    <property type="project" value="UniProtKB-UniRule"/>
</dbReference>
<keyword evidence="8" id="KW-1185">Reference proteome</keyword>
<dbReference type="AlphaFoldDB" id="A0A9N9XD93"/>
<dbReference type="HAMAP" id="MF_03002">
    <property type="entry name" value="eIF3c"/>
    <property type="match status" value="1"/>
</dbReference>
<dbReference type="InterPro" id="IPR027516">
    <property type="entry name" value="EIF3C"/>
</dbReference>
<dbReference type="GO" id="GO:0005852">
    <property type="term" value="C:eukaryotic translation initiation factor 3 complex"/>
    <property type="evidence" value="ECO:0007669"/>
    <property type="project" value="UniProtKB-UniRule"/>
</dbReference>
<dbReference type="OrthoDB" id="29647at2759"/>
<sequence>MSRFFAGSDSDSDSSSEEEIIQRPQVPAYTFSDDEEEVKRVVRSAKEKRYEELTNTIKQIRNYKKIKDMSSMLNSFEELQKAYQKAAPVIIKEENGQTPRFFIRCLAEMEDFINEMWEDRDGRKNMSKNNSKSLTSMRQKLRKYLKDFEDDLPKFRENPEQPDDEEEEEKPEVAEDSENEAPSKNAFLKAPPKQVIDDKDELSDSDDWPSDSESSLSSSDDDEGKYQSIRERFLKRTGPAHEEDEDRERRKEEKRKERKEKGRKLKKDEEEDGEGKWETVNRGFAIPSEKPKMFAKDAEIDLNLVIKKLSEIMAARGKKRTDRREQIELLHELQNVSEQHQLGAAIFIKIKLAIISAIFDYNPKVSDAMKPEYWLKLLERMSEMLGMLLNTTNLVVSDGITEEMENLEEPPYRIRGCILTSVERLDDEFTKLLKECDPHSNEYVERLKDECKVSSIIDKTMKYLERSNISSELCRIYLRKIEHLYYKFDPRVLQQKAADPLVPKDEINSVQEMEKLCKFIYAKDSTDRLRTRAILSHIYHHALHDNWFQARDLVLMSHLQETIQHSDPSTQILYNRTMAHLGLCAFRHANIKDAHNCLVDLMMTGKPKELLAQGLLPQRQHERSKEQEKIEKQRQMPFHMHINLELLECVYLVSAMLIEIPYMAAHEFDARRRMISKTFYQQLRSSERQSLVGPPESMREHVVAAAKAMRNGNWAACNTFIINDKMNAKVWDLFYQADQVRSMLTKLIKEESLRTYLFTYSHVYDSISMATLAEMFQLGKPVVHSIISKMIINEELMASLDDPTQTVVMHRSEPSRLQSLALQLADKINNFVDSNERILESKQGNFFLRGANQGNFRGDRQNYRGNNQNWDRQRRDRDRKEKDNY</sequence>
<reference evidence="7" key="1">
    <citation type="submission" date="2022-01" db="EMBL/GenBank/DDBJ databases">
        <authorList>
            <person name="King R."/>
        </authorList>
    </citation>
    <scope>NUCLEOTIDE SEQUENCE</scope>
</reference>
<feature type="compositionally biased region" description="Basic and acidic residues" evidence="5">
    <location>
        <begin position="148"/>
        <end position="159"/>
    </location>
</feature>